<sequence length="311" mass="35087">MNLSEFYNAKLEYSPEAIYEDIELAKNVQTVLIGFQLLEPPADGKFGPISTAALLEFQKLMGLDDPSTGEPGFMGPKTAKLLIETKADDPRLKPKVDIDGLNNSLASRIIKYMKQKNYVIALKPKEYNIVYVEGMNPDGKLNADEPDHFNDVRIVIEFDQGQPKIIGIWEATTEPGKYYTVNPMNPKGAARIEFGQYKAWQVGTHGNAEPHEALVQKGEVTVCRDLNQDMVRTGDKRDTGYFGINQHYGYDYPRTSIKKASAGCLVGRTREGHKDFMAIIKQDQRYQKNKDYLFYTTIIPGDDLEQKFPSS</sequence>
<dbReference type="Pfam" id="PF01471">
    <property type="entry name" value="PG_binding_1"/>
    <property type="match status" value="1"/>
</dbReference>
<reference evidence="2" key="1">
    <citation type="submission" date="2021-02" db="EMBL/GenBank/DDBJ databases">
        <title>Metagenome analyses of Stigonema ocellatum DSM 106950, Chlorogloea purpurea SAG 13.99 and Gomphosphaeria aponina DSM 107014.</title>
        <authorList>
            <person name="Marter P."/>
            <person name="Huang S."/>
        </authorList>
    </citation>
    <scope>NUCLEOTIDE SEQUENCE</scope>
    <source>
        <strain evidence="2">JP213</strain>
    </source>
</reference>
<dbReference type="Gene3D" id="1.10.101.10">
    <property type="entry name" value="PGBD-like superfamily/PGBD"/>
    <property type="match status" value="1"/>
</dbReference>
<dbReference type="InterPro" id="IPR036366">
    <property type="entry name" value="PGBDSf"/>
</dbReference>
<dbReference type="EMBL" id="JADQBC010000033">
    <property type="protein sequence ID" value="MBR8827527.1"/>
    <property type="molecule type" value="Genomic_DNA"/>
</dbReference>
<evidence type="ECO:0000259" key="1">
    <source>
        <dbReference type="Pfam" id="PF01471"/>
    </source>
</evidence>
<dbReference type="InterPro" id="IPR036365">
    <property type="entry name" value="PGBD-like_sf"/>
</dbReference>
<dbReference type="AlphaFoldDB" id="A0A941GPM1"/>
<organism evidence="2 3">
    <name type="scientific">Gomphosphaeria aponina SAG 52.96 = DSM 107014</name>
    <dbReference type="NCBI Taxonomy" id="1521640"/>
    <lineage>
        <taxon>Bacteria</taxon>
        <taxon>Bacillati</taxon>
        <taxon>Cyanobacteriota</taxon>
        <taxon>Cyanophyceae</taxon>
        <taxon>Oscillatoriophycideae</taxon>
        <taxon>Chroococcales</taxon>
        <taxon>Gomphosphaeriaceae</taxon>
        <taxon>Gomphosphaeria</taxon>
    </lineage>
</organism>
<evidence type="ECO:0000313" key="2">
    <source>
        <dbReference type="EMBL" id="MBR8827527.1"/>
    </source>
</evidence>
<accession>A0A941GPM1</accession>
<name>A0A941GPM1_9CHRO</name>
<dbReference type="Proteomes" id="UP000767446">
    <property type="component" value="Unassembled WGS sequence"/>
</dbReference>
<comment type="caution">
    <text evidence="2">The sequence shown here is derived from an EMBL/GenBank/DDBJ whole genome shotgun (WGS) entry which is preliminary data.</text>
</comment>
<evidence type="ECO:0000313" key="3">
    <source>
        <dbReference type="Proteomes" id="UP000767446"/>
    </source>
</evidence>
<proteinExistence type="predicted"/>
<dbReference type="InterPro" id="IPR002477">
    <property type="entry name" value="Peptidoglycan-bd-like"/>
</dbReference>
<dbReference type="SUPFAM" id="SSF47090">
    <property type="entry name" value="PGBD-like"/>
    <property type="match status" value="1"/>
</dbReference>
<protein>
    <submittedName>
        <fullName evidence="2">Peptidoglycan-binding protein</fullName>
    </submittedName>
</protein>
<feature type="domain" description="Peptidoglycan binding-like" evidence="1">
    <location>
        <begin position="26"/>
        <end position="72"/>
    </location>
</feature>
<gene>
    <name evidence="2" type="ORF">DSM107014_06395</name>
</gene>